<dbReference type="SUPFAM" id="SSF53187">
    <property type="entry name" value="Zn-dependent exopeptidases"/>
    <property type="match status" value="1"/>
</dbReference>
<dbReference type="Gene3D" id="3.40.630.10">
    <property type="entry name" value="Zn peptidases"/>
    <property type="match status" value="1"/>
</dbReference>
<comment type="cofactor">
    <cofactor evidence="1">
        <name>Zn(2+)</name>
        <dbReference type="ChEBI" id="CHEBI:29105"/>
    </cofactor>
</comment>
<dbReference type="Gene3D" id="3.30.70.360">
    <property type="match status" value="1"/>
</dbReference>
<dbReference type="InterPro" id="IPR050072">
    <property type="entry name" value="Peptidase_M20A"/>
</dbReference>
<dbReference type="GO" id="GO:0046872">
    <property type="term" value="F:metal ion binding"/>
    <property type="evidence" value="ECO:0007669"/>
    <property type="project" value="UniProtKB-KW"/>
</dbReference>
<dbReference type="EMBL" id="MN040459">
    <property type="protein sequence ID" value="QID54439.1"/>
    <property type="molecule type" value="Genomic_DNA"/>
</dbReference>
<feature type="non-terminal residue" evidence="7">
    <location>
        <position position="363"/>
    </location>
</feature>
<evidence type="ECO:0000256" key="3">
    <source>
        <dbReference type="ARBA" id="ARBA00022801"/>
    </source>
</evidence>
<dbReference type="InterPro" id="IPR001261">
    <property type="entry name" value="ArgE/DapE_CS"/>
</dbReference>
<keyword evidence="3" id="KW-0378">Hydrolase</keyword>
<accession>A0A6G6BR71</accession>
<dbReference type="InterPro" id="IPR011650">
    <property type="entry name" value="Peptidase_M20_dimer"/>
</dbReference>
<evidence type="ECO:0000313" key="7">
    <source>
        <dbReference type="EMBL" id="QID54439.1"/>
    </source>
</evidence>
<keyword evidence="5" id="KW-0170">Cobalt</keyword>
<dbReference type="PROSITE" id="PS00758">
    <property type="entry name" value="ARGE_DAPE_CPG2_1"/>
    <property type="match status" value="1"/>
</dbReference>
<dbReference type="PANTHER" id="PTHR43808">
    <property type="entry name" value="ACETYLORNITHINE DEACETYLASE"/>
    <property type="match status" value="1"/>
</dbReference>
<reference evidence="7" key="1">
    <citation type="journal article" date="2020" name="Biol. Lett.">
        <title>Evolutionary rates are correlated between cockroach symbionts and mitochondrial genomes.</title>
        <authorList>
            <person name="Arab D.A."/>
            <person name="Bourguignon T."/>
            <person name="Wang Z."/>
            <person name="Ho S.Y.W."/>
            <person name="Lo N."/>
        </authorList>
    </citation>
    <scope>NUCLEOTIDE SEQUENCE</scope>
    <source>
        <strain evidence="7">DHOG3963</strain>
    </source>
</reference>
<evidence type="ECO:0000256" key="2">
    <source>
        <dbReference type="ARBA" id="ARBA00022723"/>
    </source>
</evidence>
<sequence length="363" mass="40802">MYVENFNISLIKLKKEAIKLLIRIINTPSISKEEYKVSVIIENYLRNYGFIVNRKLNNIWTENINFSKNRMLRTILLNSHHDTVKPGKNWKNNPFKSKIKGEKIIGLGSNDAGGSIVSMITAFIYLSKLSELPYKLILSITAEEEISGNSGIISILPELGKLDLGIVGEPTKMKAAIAEKGLLILDCIAKGKTGHSAQNDGINAIYIAIKDIEFLKNFCFDKTSKLLGKTTLNVTQICGGFQHNVIPDICTFVIDIRTNELYDNKELINIIKKKINSKINPRSYNFNSYFIDPNHPIVLKAKSIGIKTYGSPTHSDQCLMPFSTIKIGVGDSSRSHTSNEYILFKEIIDGIDIYINLLKDFCF</sequence>
<dbReference type="InterPro" id="IPR036264">
    <property type="entry name" value="Bact_exopeptidase_dim_dom"/>
</dbReference>
<dbReference type="PANTHER" id="PTHR43808:SF31">
    <property type="entry name" value="N-ACETYL-L-CITRULLINE DEACETYLASE"/>
    <property type="match status" value="1"/>
</dbReference>
<evidence type="ECO:0000256" key="4">
    <source>
        <dbReference type="ARBA" id="ARBA00022833"/>
    </source>
</evidence>
<dbReference type="AlphaFoldDB" id="A0A6G6BR71"/>
<dbReference type="Pfam" id="PF07687">
    <property type="entry name" value="M20_dimer"/>
    <property type="match status" value="1"/>
</dbReference>
<dbReference type="GO" id="GO:0006526">
    <property type="term" value="P:L-arginine biosynthetic process"/>
    <property type="evidence" value="ECO:0007669"/>
    <property type="project" value="TreeGrafter"/>
</dbReference>
<proteinExistence type="predicted"/>
<evidence type="ECO:0000259" key="6">
    <source>
        <dbReference type="Pfam" id="PF07687"/>
    </source>
</evidence>
<dbReference type="Pfam" id="PF01546">
    <property type="entry name" value="Peptidase_M20"/>
    <property type="match status" value="1"/>
</dbReference>
<evidence type="ECO:0000256" key="5">
    <source>
        <dbReference type="ARBA" id="ARBA00023285"/>
    </source>
</evidence>
<protein>
    <submittedName>
        <fullName evidence="7">Acetylornithine deacetylase</fullName>
    </submittedName>
</protein>
<name>A0A6G6BR71_9FLAO</name>
<organism evidence="7">
    <name type="scientific">Blattabacterium sp.</name>
    <name type="common">Allacta sp.</name>
    <dbReference type="NCBI Taxonomy" id="2712786"/>
    <lineage>
        <taxon>Bacteria</taxon>
        <taxon>Pseudomonadati</taxon>
        <taxon>Bacteroidota</taxon>
        <taxon>Flavobacteriia</taxon>
        <taxon>Flavobacteriales</taxon>
        <taxon>Blattabacteriaceae</taxon>
        <taxon>Blattabacterium</taxon>
    </lineage>
</organism>
<evidence type="ECO:0000256" key="1">
    <source>
        <dbReference type="ARBA" id="ARBA00001947"/>
    </source>
</evidence>
<dbReference type="InterPro" id="IPR002933">
    <property type="entry name" value="Peptidase_M20"/>
</dbReference>
<dbReference type="GO" id="GO:0008777">
    <property type="term" value="F:acetylornithine deacetylase activity"/>
    <property type="evidence" value="ECO:0007669"/>
    <property type="project" value="TreeGrafter"/>
</dbReference>
<dbReference type="SUPFAM" id="SSF55031">
    <property type="entry name" value="Bacterial exopeptidase dimerisation domain"/>
    <property type="match status" value="1"/>
</dbReference>
<keyword evidence="2" id="KW-0479">Metal-binding</keyword>
<keyword evidence="4" id="KW-0862">Zinc</keyword>
<feature type="domain" description="Peptidase M20 dimerisation" evidence="6">
    <location>
        <begin position="177"/>
        <end position="278"/>
    </location>
</feature>